<evidence type="ECO:0008006" key="3">
    <source>
        <dbReference type="Google" id="ProtNLM"/>
    </source>
</evidence>
<evidence type="ECO:0000313" key="2">
    <source>
        <dbReference type="Proteomes" id="UP001156141"/>
    </source>
</evidence>
<gene>
    <name evidence="1" type="ORF">MKW35_14755</name>
</gene>
<dbReference type="EMBL" id="JAKVQD010000007">
    <property type="protein sequence ID" value="MCH4553885.1"/>
    <property type="molecule type" value="Genomic_DNA"/>
</dbReference>
<sequence length="135" mass="15329">METTKKLTHTFYQNLGKLFYAIAASDNQVRQAEFDKLKALVKSNWLDMDPLVDEFGTDAAYEIEIVFDWLNAQQALNVNTCFNDFVTYKNAQPHLFTPEGKKLILKTAHAVADAFSGINKSELILLAKLDLELKK</sequence>
<reference evidence="1" key="1">
    <citation type="submission" date="2022-02" db="EMBL/GenBank/DDBJ databases">
        <title>Aestuariibaculum sp., a marine bacterium isolated from sediment in Guangxi.</title>
        <authorList>
            <person name="Ying J."/>
        </authorList>
    </citation>
    <scope>NUCLEOTIDE SEQUENCE</scope>
    <source>
        <strain evidence="1">L182</strain>
    </source>
</reference>
<protein>
    <recommendedName>
        <fullName evidence="3">Co-chaperone DjlA N-terminal domain-containing protein</fullName>
    </recommendedName>
</protein>
<name>A0ABS9RLS4_9FLAO</name>
<dbReference type="InterPro" id="IPR029024">
    <property type="entry name" value="TerB-like"/>
</dbReference>
<comment type="caution">
    <text evidence="1">The sequence shown here is derived from an EMBL/GenBank/DDBJ whole genome shotgun (WGS) entry which is preliminary data.</text>
</comment>
<evidence type="ECO:0000313" key="1">
    <source>
        <dbReference type="EMBL" id="MCH4553885.1"/>
    </source>
</evidence>
<accession>A0ABS9RLS4</accession>
<dbReference type="RefSeq" id="WP_240575057.1">
    <property type="nucleotide sequence ID" value="NZ_CP136709.1"/>
</dbReference>
<proteinExistence type="predicted"/>
<keyword evidence="2" id="KW-1185">Reference proteome</keyword>
<organism evidence="1 2">
    <name type="scientific">Aestuariibaculum lutulentum</name>
    <dbReference type="NCBI Taxonomy" id="2920935"/>
    <lineage>
        <taxon>Bacteria</taxon>
        <taxon>Pseudomonadati</taxon>
        <taxon>Bacteroidota</taxon>
        <taxon>Flavobacteriia</taxon>
        <taxon>Flavobacteriales</taxon>
        <taxon>Flavobacteriaceae</taxon>
    </lineage>
</organism>
<dbReference type="SUPFAM" id="SSF158682">
    <property type="entry name" value="TerB-like"/>
    <property type="match status" value="1"/>
</dbReference>
<dbReference type="Proteomes" id="UP001156141">
    <property type="component" value="Unassembled WGS sequence"/>
</dbReference>